<organism evidence="2 3">
    <name type="scientific">Botryosphaeria dothidea</name>
    <dbReference type="NCBI Taxonomy" id="55169"/>
    <lineage>
        <taxon>Eukaryota</taxon>
        <taxon>Fungi</taxon>
        <taxon>Dikarya</taxon>
        <taxon>Ascomycota</taxon>
        <taxon>Pezizomycotina</taxon>
        <taxon>Dothideomycetes</taxon>
        <taxon>Dothideomycetes incertae sedis</taxon>
        <taxon>Botryosphaeriales</taxon>
        <taxon>Botryosphaeriaceae</taxon>
        <taxon>Botryosphaeria</taxon>
    </lineage>
</organism>
<dbReference type="OrthoDB" id="4147798at2759"/>
<keyword evidence="3" id="KW-1185">Reference proteome</keyword>
<feature type="region of interest" description="Disordered" evidence="1">
    <location>
        <begin position="1"/>
        <end position="49"/>
    </location>
</feature>
<comment type="caution">
    <text evidence="2">The sequence shown here is derived from an EMBL/GenBank/DDBJ whole genome shotgun (WGS) entry which is preliminary data.</text>
</comment>
<name>A0A8H4N225_9PEZI</name>
<accession>A0A8H4N225</accession>
<gene>
    <name evidence="2" type="ORF">GTA08_BOTSDO08170</name>
</gene>
<feature type="compositionally biased region" description="Basic residues" evidence="1">
    <location>
        <begin position="1"/>
        <end position="21"/>
    </location>
</feature>
<feature type="compositionally biased region" description="Low complexity" evidence="1">
    <location>
        <begin position="28"/>
        <end position="45"/>
    </location>
</feature>
<sequence>MGQRHNRRRMRSRPRNRRSNNHARDSSVDSSFSTFSTFSSESSFTGMPSYPHLQRYPSFSNPAAAHWHQQYSAWQVRQGLERKQQEEAQAKQRLRMFGGEAGDGADLCGPMLKVVMDLFDDIDYIDP</sequence>
<dbReference type="Proteomes" id="UP000572817">
    <property type="component" value="Unassembled WGS sequence"/>
</dbReference>
<evidence type="ECO:0000313" key="3">
    <source>
        <dbReference type="Proteomes" id="UP000572817"/>
    </source>
</evidence>
<reference evidence="2" key="1">
    <citation type="submission" date="2020-04" db="EMBL/GenBank/DDBJ databases">
        <title>Genome Assembly and Annotation of Botryosphaeria dothidea sdau 11-99, a Latent Pathogen of Apple Fruit Ring Rot in China.</title>
        <authorList>
            <person name="Yu C."/>
            <person name="Diao Y."/>
            <person name="Lu Q."/>
            <person name="Zhao J."/>
            <person name="Cui S."/>
            <person name="Peng C."/>
            <person name="He B."/>
            <person name="Liu H."/>
        </authorList>
    </citation>
    <scope>NUCLEOTIDE SEQUENCE [LARGE SCALE GENOMIC DNA]</scope>
    <source>
        <strain evidence="2">Sdau11-99</strain>
    </source>
</reference>
<protein>
    <submittedName>
        <fullName evidence="2">Uncharacterized protein</fullName>
    </submittedName>
</protein>
<dbReference type="AlphaFoldDB" id="A0A8H4N225"/>
<dbReference type="EMBL" id="WWBZ02000051">
    <property type="protein sequence ID" value="KAF4304273.1"/>
    <property type="molecule type" value="Genomic_DNA"/>
</dbReference>
<proteinExistence type="predicted"/>
<evidence type="ECO:0000313" key="2">
    <source>
        <dbReference type="EMBL" id="KAF4304273.1"/>
    </source>
</evidence>
<evidence type="ECO:0000256" key="1">
    <source>
        <dbReference type="SAM" id="MobiDB-lite"/>
    </source>
</evidence>